<dbReference type="SMART" id="SM00382">
    <property type="entry name" value="AAA"/>
    <property type="match status" value="1"/>
</dbReference>
<evidence type="ECO:0000256" key="2">
    <source>
        <dbReference type="ARBA" id="ARBA00022741"/>
    </source>
</evidence>
<dbReference type="GO" id="GO:0005524">
    <property type="term" value="F:ATP binding"/>
    <property type="evidence" value="ECO:0007669"/>
    <property type="project" value="UniProtKB-KW"/>
</dbReference>
<dbReference type="SUPFAM" id="SSF160246">
    <property type="entry name" value="EspE N-terminal domain-like"/>
    <property type="match status" value="1"/>
</dbReference>
<reference evidence="5 6" key="1">
    <citation type="submission" date="2019-03" db="EMBL/GenBank/DDBJ databases">
        <title>Genomic Encyclopedia of Type Strains, Phase IV (KMG-IV): sequencing the most valuable type-strain genomes for metagenomic binning, comparative biology and taxonomic classification.</title>
        <authorList>
            <person name="Goeker M."/>
        </authorList>
    </citation>
    <scope>NUCLEOTIDE SEQUENCE [LARGE SCALE GENOMIC DNA]</scope>
    <source>
        <strain evidence="5 6">DSM 102852</strain>
    </source>
</reference>
<dbReference type="InterPro" id="IPR027417">
    <property type="entry name" value="P-loop_NTPase"/>
</dbReference>
<dbReference type="PANTHER" id="PTHR30258:SF1">
    <property type="entry name" value="PROTEIN TRANSPORT PROTEIN HOFB HOMOLOG"/>
    <property type="match status" value="1"/>
</dbReference>
<dbReference type="EMBL" id="SNZE01000034">
    <property type="protein sequence ID" value="TDR28812.1"/>
    <property type="molecule type" value="Genomic_DNA"/>
</dbReference>
<dbReference type="Proteomes" id="UP000294480">
    <property type="component" value="Unassembled WGS sequence"/>
</dbReference>
<sequence>MRSQSWSTLAKLLIQHEHLSIDLASNIAKSEPADSMAWIQLFLSHSDTGFTADDLAKWLSERTGIARVSIAQWQAFLQHPSISTEHPQFPQAAQGGVWLGGSPACVGVVDPSDALALQRLKFLINMSFEWRVLSVNEFEQAQEKSSSGQTTHRFVAQVAPTASNLALDINQNRNAIDSHDAPVVRYIQDVLTQMVRERASDVHFEPFANFFRIRARIDGVLHDVTQLEPQLKEQMSVRLKVMAQLDIAEKRVPQDGRIKLSLPSGETVDCRVSTLPTVYGEKIVVRFLNGQGSILSLSALGYEAAQLLLLEEALKRPHGLILMTGPTGSGKTMSLYGCLERLNTDEVNISTVEDPVEMFMVGVNQVSINEKAGVGFATVLRAFLRQDPDIIMVGEIRDLETADIALKAAQTGHLVFSTLHTNDAPLALTRLAQMGVTPYNIAASVSVITAQRLVRQLCDCKVPTQMDEQLLVGAGFSIKDAQQADWQLYAPAGCNRCHHTGFLGRLGIFQVMPVSTDMQNLVINNASAHLMREQAKLEGVLSLREAGLLKVKAGLCTLNEVMAATI</sequence>
<dbReference type="GO" id="GO:0005886">
    <property type="term" value="C:plasma membrane"/>
    <property type="evidence" value="ECO:0007669"/>
    <property type="project" value="TreeGrafter"/>
</dbReference>
<dbReference type="Pfam" id="PF00437">
    <property type="entry name" value="T2SSE"/>
    <property type="match status" value="1"/>
</dbReference>
<dbReference type="PROSITE" id="PS00662">
    <property type="entry name" value="T2SP_E"/>
    <property type="match status" value="1"/>
</dbReference>
<keyword evidence="6" id="KW-1185">Reference proteome</keyword>
<comment type="similarity">
    <text evidence="1">Belongs to the GSP E family.</text>
</comment>
<evidence type="ECO:0000256" key="1">
    <source>
        <dbReference type="ARBA" id="ARBA00006611"/>
    </source>
</evidence>
<dbReference type="AlphaFoldDB" id="A0A4R6Y0E1"/>
<dbReference type="Gene3D" id="3.30.450.90">
    <property type="match status" value="1"/>
</dbReference>
<dbReference type="FunFam" id="3.30.450.90:FF:000001">
    <property type="entry name" value="Type II secretion system ATPase GspE"/>
    <property type="match status" value="1"/>
</dbReference>
<feature type="domain" description="Bacterial type II secretion system protein E" evidence="4">
    <location>
        <begin position="384"/>
        <end position="398"/>
    </location>
</feature>
<keyword evidence="3" id="KW-0067">ATP-binding</keyword>
<evidence type="ECO:0000259" key="4">
    <source>
        <dbReference type="PROSITE" id="PS00662"/>
    </source>
</evidence>
<dbReference type="PANTHER" id="PTHR30258">
    <property type="entry name" value="TYPE II SECRETION SYSTEM PROTEIN GSPE-RELATED"/>
    <property type="match status" value="1"/>
</dbReference>
<dbReference type="InterPro" id="IPR001482">
    <property type="entry name" value="T2SS/T4SS_dom"/>
</dbReference>
<proteinExistence type="inferred from homology"/>
<dbReference type="CDD" id="cd01129">
    <property type="entry name" value="PulE-GspE-like"/>
    <property type="match status" value="1"/>
</dbReference>
<dbReference type="InterPro" id="IPR037257">
    <property type="entry name" value="T2SS_E_N_sf"/>
</dbReference>
<dbReference type="SUPFAM" id="SSF52540">
    <property type="entry name" value="P-loop containing nucleoside triphosphate hydrolases"/>
    <property type="match status" value="1"/>
</dbReference>
<dbReference type="InterPro" id="IPR003593">
    <property type="entry name" value="AAA+_ATPase"/>
</dbReference>
<name>A0A4R6Y0E1_9BURK</name>
<evidence type="ECO:0000313" key="6">
    <source>
        <dbReference type="Proteomes" id="UP000294480"/>
    </source>
</evidence>
<dbReference type="RefSeq" id="WP_162845251.1">
    <property type="nucleotide sequence ID" value="NZ_SNZE01000034.1"/>
</dbReference>
<dbReference type="FunFam" id="3.40.50.300:FF:000398">
    <property type="entry name" value="Type IV pilus assembly ATPase PilB"/>
    <property type="match status" value="1"/>
</dbReference>
<dbReference type="GO" id="GO:0016887">
    <property type="term" value="F:ATP hydrolysis activity"/>
    <property type="evidence" value="ECO:0007669"/>
    <property type="project" value="TreeGrafter"/>
</dbReference>
<comment type="caution">
    <text evidence="5">The sequence shown here is derived from an EMBL/GenBank/DDBJ whole genome shotgun (WGS) entry which is preliminary data.</text>
</comment>
<accession>A0A4R6Y0E1</accession>
<organism evidence="5 6">
    <name type="scientific">Hydromonas duriensis</name>
    <dbReference type="NCBI Taxonomy" id="1527608"/>
    <lineage>
        <taxon>Bacteria</taxon>
        <taxon>Pseudomonadati</taxon>
        <taxon>Pseudomonadota</taxon>
        <taxon>Betaproteobacteria</taxon>
        <taxon>Burkholderiales</taxon>
        <taxon>Burkholderiaceae</taxon>
        <taxon>Hydromonas</taxon>
    </lineage>
</organism>
<evidence type="ECO:0000313" key="5">
    <source>
        <dbReference type="EMBL" id="TDR28812.1"/>
    </source>
</evidence>
<protein>
    <submittedName>
        <fullName evidence="5">Type IV pilus assembly protein PilB</fullName>
    </submittedName>
</protein>
<keyword evidence="2" id="KW-0547">Nucleotide-binding</keyword>
<gene>
    <name evidence="5" type="ORF">DFR44_1346</name>
</gene>
<evidence type="ECO:0000256" key="3">
    <source>
        <dbReference type="ARBA" id="ARBA00022840"/>
    </source>
</evidence>
<dbReference type="Gene3D" id="3.40.50.300">
    <property type="entry name" value="P-loop containing nucleotide triphosphate hydrolases"/>
    <property type="match status" value="1"/>
</dbReference>